<sequence length="119" mass="13250">MYPFDPTAIPDESFAPSVLTFLPRILAGECATMAMKSLCLFQSSTTGSKEMKIDMKNENVITEKTVTEKKVVMNKNQTKANENIIVNKGKNTESKGKNTESKGKKTDVTDKTELKEIRN</sequence>
<proteinExistence type="predicted"/>
<dbReference type="Proteomes" id="UP001159363">
    <property type="component" value="Chromosome X"/>
</dbReference>
<evidence type="ECO:0000313" key="2">
    <source>
        <dbReference type="EMBL" id="KAJ8887873.1"/>
    </source>
</evidence>
<reference evidence="2 3" key="1">
    <citation type="submission" date="2023-02" db="EMBL/GenBank/DDBJ databases">
        <title>LHISI_Scaffold_Assembly.</title>
        <authorList>
            <person name="Stuart O.P."/>
            <person name="Cleave R."/>
            <person name="Magrath M.J.L."/>
            <person name="Mikheyev A.S."/>
        </authorList>
    </citation>
    <scope>NUCLEOTIDE SEQUENCE [LARGE SCALE GENOMIC DNA]</scope>
    <source>
        <strain evidence="2">Daus_M_001</strain>
        <tissue evidence="2">Leg muscle</tissue>
    </source>
</reference>
<protein>
    <submittedName>
        <fullName evidence="2">Uncharacterized protein</fullName>
    </submittedName>
</protein>
<dbReference type="EMBL" id="JARBHB010000004">
    <property type="protein sequence ID" value="KAJ8887873.1"/>
    <property type="molecule type" value="Genomic_DNA"/>
</dbReference>
<feature type="compositionally biased region" description="Basic and acidic residues" evidence="1">
    <location>
        <begin position="90"/>
        <end position="119"/>
    </location>
</feature>
<organism evidence="2 3">
    <name type="scientific">Dryococelus australis</name>
    <dbReference type="NCBI Taxonomy" id="614101"/>
    <lineage>
        <taxon>Eukaryota</taxon>
        <taxon>Metazoa</taxon>
        <taxon>Ecdysozoa</taxon>
        <taxon>Arthropoda</taxon>
        <taxon>Hexapoda</taxon>
        <taxon>Insecta</taxon>
        <taxon>Pterygota</taxon>
        <taxon>Neoptera</taxon>
        <taxon>Polyneoptera</taxon>
        <taxon>Phasmatodea</taxon>
        <taxon>Verophasmatodea</taxon>
        <taxon>Anareolatae</taxon>
        <taxon>Phasmatidae</taxon>
        <taxon>Eurycanthinae</taxon>
        <taxon>Dryococelus</taxon>
    </lineage>
</organism>
<name>A0ABQ9HVM9_9NEOP</name>
<comment type="caution">
    <text evidence="2">The sequence shown here is derived from an EMBL/GenBank/DDBJ whole genome shotgun (WGS) entry which is preliminary data.</text>
</comment>
<keyword evidence="3" id="KW-1185">Reference proteome</keyword>
<feature type="region of interest" description="Disordered" evidence="1">
    <location>
        <begin position="78"/>
        <end position="119"/>
    </location>
</feature>
<evidence type="ECO:0000256" key="1">
    <source>
        <dbReference type="SAM" id="MobiDB-lite"/>
    </source>
</evidence>
<gene>
    <name evidence="2" type="ORF">PR048_014091</name>
</gene>
<accession>A0ABQ9HVM9</accession>
<evidence type="ECO:0000313" key="3">
    <source>
        <dbReference type="Proteomes" id="UP001159363"/>
    </source>
</evidence>